<dbReference type="InterPro" id="IPR011047">
    <property type="entry name" value="Quinoprotein_ADH-like_sf"/>
</dbReference>
<dbReference type="InterPro" id="IPR002372">
    <property type="entry name" value="PQQ_rpt_dom"/>
</dbReference>
<dbReference type="Pfam" id="PF13360">
    <property type="entry name" value="PQQ_2"/>
    <property type="match status" value="2"/>
</dbReference>
<dbReference type="InterPro" id="IPR018391">
    <property type="entry name" value="PQQ_b-propeller_rpt"/>
</dbReference>
<feature type="domain" description="Pyrrolo-quinoline quinone repeat" evidence="1">
    <location>
        <begin position="635"/>
        <end position="782"/>
    </location>
</feature>
<keyword evidence="3" id="KW-1185">Reference proteome</keyword>
<dbReference type="Gene3D" id="2.130.10.10">
    <property type="entry name" value="YVTN repeat-like/Quinoprotein amine dehydrogenase"/>
    <property type="match status" value="2"/>
</dbReference>
<dbReference type="STRING" id="661478.OP10G_3767"/>
<evidence type="ECO:0000313" key="2">
    <source>
        <dbReference type="EMBL" id="AIE87135.1"/>
    </source>
</evidence>
<proteinExistence type="predicted"/>
<dbReference type="KEGG" id="fgi:OP10G_3767"/>
<organism evidence="2 3">
    <name type="scientific">Fimbriimonas ginsengisoli Gsoil 348</name>
    <dbReference type="NCBI Taxonomy" id="661478"/>
    <lineage>
        <taxon>Bacteria</taxon>
        <taxon>Bacillati</taxon>
        <taxon>Armatimonadota</taxon>
        <taxon>Fimbriimonadia</taxon>
        <taxon>Fimbriimonadales</taxon>
        <taxon>Fimbriimonadaceae</taxon>
        <taxon>Fimbriimonas</taxon>
    </lineage>
</organism>
<name>A0A068NWK1_FIMGI</name>
<evidence type="ECO:0000313" key="3">
    <source>
        <dbReference type="Proteomes" id="UP000027982"/>
    </source>
</evidence>
<evidence type="ECO:0000259" key="1">
    <source>
        <dbReference type="Pfam" id="PF13360"/>
    </source>
</evidence>
<feature type="domain" description="Pyrrolo-quinoline quinone repeat" evidence="1">
    <location>
        <begin position="493"/>
        <end position="612"/>
    </location>
</feature>
<dbReference type="eggNOG" id="COG1520">
    <property type="taxonomic scope" value="Bacteria"/>
</dbReference>
<dbReference type="AlphaFoldDB" id="A0A068NWK1"/>
<dbReference type="InterPro" id="IPR015943">
    <property type="entry name" value="WD40/YVTN_repeat-like_dom_sf"/>
</dbReference>
<sequence>MNLSSSSSIAHVGAYITVPAGATTAKFGITTTAVAGTDTAVITASGNGTATATLTVQSPGIRNVICSPNPVIGGNPVTGTVNITGPAPTGGLTVSLASDDPCAVVPASVNVSAGASAATFGITTPIVKLNTFSHVTATLGSSTGVRALYVYSPAVTSLSLSPATVTGGTSVTGTVTIASAAGSDTVQVRLRTDNSAVTVPSSVFVPSGATQVTFTATTSAVASARTVNVFATTSGSPVSQSVTINPPGLSSLTLNPTAVQGKYTSRGTVTLSGPAAAGGFDLALASNQTFATVPASVHIPTGATSAAFTIMTSVVNASQTATITASFGGVNKAADLLVHCPPVKSMTISPNSAAWGYDVTGTVNLTQPAPAGGETVSLSADKSYVHPPATVVVPAGTWFTTFPISSTATDLTEVATVTATAGGVSVTATYTVIKQASTPWPQMHGNAQNTGLSIGRGVKGTLAWGSYTAGDMAALGVGNRVVFIERPNNQSPLYWRLINVQAETGVVMWWFNLPGFDEHQQCPAVGPDGTVYVTSKVSLYAFNVNGVLLWTVPLGSAPGDPDPTQFATTSGVVVGTDGTVYVGVTEYRNGSRTYHTYLGAFNGTTGAVKWKNFNAGWANARCCIGYDGTIYSVRDHYLGAYKPADGSEKWLLDVGATEQFVYTMPAVGEDGAIFVDSLAGHMIAVNPNGTLRWKSSFSTYQSADLEGRGPMIGKDGTVFAFGNEIRAFDPLTGATKWNVLYSQKVRGFAIDLDGVLYVGTRDGYIRALNSATGAEKWKLNVTYNWIADHKPAMGADGVLYFGRFAIK</sequence>
<dbReference type="SUPFAM" id="SSF50998">
    <property type="entry name" value="Quinoprotein alcohol dehydrogenase-like"/>
    <property type="match status" value="1"/>
</dbReference>
<dbReference type="eggNOG" id="COG2374">
    <property type="taxonomic scope" value="Bacteria"/>
</dbReference>
<protein>
    <submittedName>
        <fullName evidence="2">Cell surface protein</fullName>
    </submittedName>
</protein>
<dbReference type="HOGENOM" id="CLU_349087_0_0_0"/>
<dbReference type="Proteomes" id="UP000027982">
    <property type="component" value="Chromosome"/>
</dbReference>
<reference evidence="2 3" key="1">
    <citation type="journal article" date="2014" name="PLoS ONE">
        <title>The first complete genome sequence of the class fimbriimonadia in the phylum armatimonadetes.</title>
        <authorList>
            <person name="Hu Z.Y."/>
            <person name="Wang Y.Z."/>
            <person name="Im W.T."/>
            <person name="Wang S.Y."/>
            <person name="Zhao G.P."/>
            <person name="Zheng H.J."/>
            <person name="Quan Z.X."/>
        </authorList>
    </citation>
    <scope>NUCLEOTIDE SEQUENCE [LARGE SCALE GENOMIC DNA]</scope>
    <source>
        <strain evidence="2">Gsoil 348</strain>
    </source>
</reference>
<dbReference type="SMART" id="SM00564">
    <property type="entry name" value="PQQ"/>
    <property type="match status" value="5"/>
</dbReference>
<gene>
    <name evidence="2" type="ORF">OP10G_3767</name>
</gene>
<accession>A0A068NWK1</accession>
<dbReference type="EMBL" id="CP007139">
    <property type="protein sequence ID" value="AIE87135.1"/>
    <property type="molecule type" value="Genomic_DNA"/>
</dbReference>